<evidence type="ECO:0000313" key="1">
    <source>
        <dbReference type="EMBL" id="TCJ97234.1"/>
    </source>
</evidence>
<dbReference type="InterPro" id="IPR017853">
    <property type="entry name" value="GH"/>
</dbReference>
<sequence>MALTLTLLGCSTPTTPTVLDEHMNETGLGIAGGHPWLSMSASELDRQMAGVVDAGATWIRMDLDWSLIEHDRGRKDWSMTDRVVRSARSHGLHVLAILTYSPPWARQNPGAGNKAAPNPALFGQFVADAVDRYRDQIRHWEVWNEPNVTSFFAPLPHVGLYAQLLHQAATAVRTRQPGGQVLVGGLAPAADNGRDIAPTTFIERLYALGSAPDFDAVAVHPYSYPELPAAPSRDNAFHNLTRIRAIMDARGDTSKRLWPTEFGAPTGTGARAVDEQTQAEILGGGLDLIAQMPLVGPVFVYSLIDAGDDRQDLEDNFGMLRRDYSAKPALAQVRARAEVLGAGR</sequence>
<dbReference type="Proteomes" id="UP000294856">
    <property type="component" value="Unassembled WGS sequence"/>
</dbReference>
<dbReference type="GO" id="GO:0004553">
    <property type="term" value="F:hydrolase activity, hydrolyzing O-glycosyl compounds"/>
    <property type="evidence" value="ECO:0007669"/>
    <property type="project" value="TreeGrafter"/>
</dbReference>
<dbReference type="SUPFAM" id="SSF51445">
    <property type="entry name" value="(Trans)glycosidases"/>
    <property type="match status" value="1"/>
</dbReference>
<dbReference type="EMBL" id="SMFR01000002">
    <property type="protein sequence ID" value="TCJ97234.1"/>
    <property type="molecule type" value="Genomic_DNA"/>
</dbReference>
<proteinExistence type="predicted"/>
<dbReference type="PANTHER" id="PTHR12631:SF10">
    <property type="entry name" value="BETA-XYLOSIDASE-LIKE PROTEIN-RELATED"/>
    <property type="match status" value="1"/>
</dbReference>
<dbReference type="STRING" id="1210063.GCA_001612665_00936"/>
<dbReference type="InterPro" id="IPR051923">
    <property type="entry name" value="Glycosyl_Hydrolase_39"/>
</dbReference>
<reference evidence="1 2" key="1">
    <citation type="submission" date="2019-03" db="EMBL/GenBank/DDBJ databases">
        <title>Genomic Encyclopedia of Type Strains, Phase IV (KMG-IV): sequencing the most valuable type-strain genomes for metagenomic binning, comparative biology and taxonomic classification.</title>
        <authorList>
            <person name="Goeker M."/>
        </authorList>
    </citation>
    <scope>NUCLEOTIDE SEQUENCE [LARGE SCALE GENOMIC DNA]</scope>
    <source>
        <strain evidence="1 2">DSM 44684</strain>
    </source>
</reference>
<protein>
    <recommendedName>
        <fullName evidence="3">Cellulase (Glycosyl hydrolase family 5)</fullName>
    </recommendedName>
</protein>
<evidence type="ECO:0008006" key="3">
    <source>
        <dbReference type="Google" id="ProtNLM"/>
    </source>
</evidence>
<accession>A0A4R1FU07</accession>
<comment type="caution">
    <text evidence="1">The sequence shown here is derived from an EMBL/GenBank/DDBJ whole genome shotgun (WGS) entry which is preliminary data.</text>
</comment>
<dbReference type="AlphaFoldDB" id="A0A4R1FU07"/>
<evidence type="ECO:0000313" key="2">
    <source>
        <dbReference type="Proteomes" id="UP000294856"/>
    </source>
</evidence>
<gene>
    <name evidence="1" type="ORF">DFR71_3275</name>
</gene>
<name>A0A4R1FU07_9NOCA</name>
<dbReference type="Gene3D" id="3.20.20.80">
    <property type="entry name" value="Glycosidases"/>
    <property type="match status" value="1"/>
</dbReference>
<keyword evidence="2" id="KW-1185">Reference proteome</keyword>
<organism evidence="1 2">
    <name type="scientific">Nocardia alba</name>
    <dbReference type="NCBI Taxonomy" id="225051"/>
    <lineage>
        <taxon>Bacteria</taxon>
        <taxon>Bacillati</taxon>
        <taxon>Actinomycetota</taxon>
        <taxon>Actinomycetes</taxon>
        <taxon>Mycobacteriales</taxon>
        <taxon>Nocardiaceae</taxon>
        <taxon>Nocardia</taxon>
    </lineage>
</organism>
<dbReference type="PANTHER" id="PTHR12631">
    <property type="entry name" value="ALPHA-L-IDURONIDASE"/>
    <property type="match status" value="1"/>
</dbReference>